<gene>
    <name evidence="1" type="ORF">MCOR_25332</name>
</gene>
<dbReference type="OrthoDB" id="6690846at2759"/>
<reference evidence="1 2" key="1">
    <citation type="submission" date="2020-06" db="EMBL/GenBank/DDBJ databases">
        <authorList>
            <person name="Li R."/>
            <person name="Bekaert M."/>
        </authorList>
    </citation>
    <scope>NUCLEOTIDE SEQUENCE [LARGE SCALE GENOMIC DNA]</scope>
    <source>
        <strain evidence="2">wild</strain>
    </source>
</reference>
<dbReference type="Proteomes" id="UP000507470">
    <property type="component" value="Unassembled WGS sequence"/>
</dbReference>
<accession>A0A6J8C1F4</accession>
<evidence type="ECO:0000313" key="2">
    <source>
        <dbReference type="Proteomes" id="UP000507470"/>
    </source>
</evidence>
<dbReference type="EC" id="3.1.3.36" evidence="1"/>
<name>A0A6J8C1F4_MYTCO</name>
<evidence type="ECO:0000313" key="1">
    <source>
        <dbReference type="EMBL" id="CAC5390218.1"/>
    </source>
</evidence>
<protein>
    <submittedName>
        <fullName evidence="1">SYNJ</fullName>
        <ecNumber evidence="1">3.1.3.36</ecNumber>
    </submittedName>
</protein>
<keyword evidence="2" id="KW-1185">Reference proteome</keyword>
<sequence>MAMIKNFRVFHKLEPPPYSIILENRNNEDTLMFESNALAVLSAAETEAIKKQYVKILDAYGCLGVLNFNLGQECVSYLVLVTGCLSVGKIGESDIFKITTTQFFVFILIQEHETDNRFFWNRMLHVHFQRFNVDCDKWLFKVHLQCQIKQ</sequence>
<dbReference type="AlphaFoldDB" id="A0A6J8C1F4"/>
<organism evidence="1 2">
    <name type="scientific">Mytilus coruscus</name>
    <name type="common">Sea mussel</name>
    <dbReference type="NCBI Taxonomy" id="42192"/>
    <lineage>
        <taxon>Eukaryota</taxon>
        <taxon>Metazoa</taxon>
        <taxon>Spiralia</taxon>
        <taxon>Lophotrochozoa</taxon>
        <taxon>Mollusca</taxon>
        <taxon>Bivalvia</taxon>
        <taxon>Autobranchia</taxon>
        <taxon>Pteriomorphia</taxon>
        <taxon>Mytilida</taxon>
        <taxon>Mytiloidea</taxon>
        <taxon>Mytilidae</taxon>
        <taxon>Mytilinae</taxon>
        <taxon>Mytilus</taxon>
    </lineage>
</organism>
<dbReference type="EMBL" id="CACVKT020004486">
    <property type="protein sequence ID" value="CAC5390218.1"/>
    <property type="molecule type" value="Genomic_DNA"/>
</dbReference>
<keyword evidence="1" id="KW-0378">Hydrolase</keyword>
<dbReference type="GO" id="GO:0004439">
    <property type="term" value="F:phosphatidylinositol-4,5-bisphosphate 5-phosphatase activity"/>
    <property type="evidence" value="ECO:0007669"/>
    <property type="project" value="UniProtKB-EC"/>
</dbReference>
<proteinExistence type="predicted"/>